<organism evidence="1 2">
    <name type="scientific">Helicobacter cinaedi CCUG 18818 = ATCC BAA-847</name>
    <dbReference type="NCBI Taxonomy" id="537971"/>
    <lineage>
        <taxon>Bacteria</taxon>
        <taxon>Pseudomonadati</taxon>
        <taxon>Campylobacterota</taxon>
        <taxon>Epsilonproteobacteria</taxon>
        <taxon>Campylobacterales</taxon>
        <taxon>Helicobacteraceae</taxon>
        <taxon>Helicobacter</taxon>
    </lineage>
</organism>
<sequence>MEFLRAVFWSENKSKNIIMLYNTNKRFSIAPTTDSILYDCWNGAMLTSLTHNNDNKVYLFFAFVSAPLFGVDGKVC</sequence>
<dbReference type="Proteomes" id="UP000005755">
    <property type="component" value="Unassembled WGS sequence"/>
</dbReference>
<reference evidence="2" key="1">
    <citation type="journal article" date="2014" name="Genome Announc.">
        <title>Draft genome sequences of six enterohepatic helicobacter species isolated from humans and one from rhesus macaques.</title>
        <authorList>
            <person name="Shen Z."/>
            <person name="Sheh A."/>
            <person name="Young S.K."/>
            <person name="Abouelliel A."/>
            <person name="Ward D.V."/>
            <person name="Earl A.M."/>
            <person name="Fox J.G."/>
        </authorList>
    </citation>
    <scope>NUCLEOTIDE SEQUENCE [LARGE SCALE GENOMIC DNA]</scope>
    <source>
        <strain evidence="2">CCUG 18818</strain>
    </source>
</reference>
<evidence type="ECO:0000313" key="2">
    <source>
        <dbReference type="Proteomes" id="UP000005755"/>
    </source>
</evidence>
<accession>A0ABN0B8J4</accession>
<dbReference type="EMBL" id="DS990391">
    <property type="protein sequence ID" value="EFR45781.1"/>
    <property type="molecule type" value="Genomic_DNA"/>
</dbReference>
<gene>
    <name evidence="1" type="ORF">HCCG_00327</name>
</gene>
<evidence type="ECO:0000313" key="1">
    <source>
        <dbReference type="EMBL" id="EFR45781.1"/>
    </source>
</evidence>
<proteinExistence type="predicted"/>
<keyword evidence="2" id="KW-1185">Reference proteome</keyword>
<name>A0ABN0B8J4_9HELI</name>
<protein>
    <submittedName>
        <fullName evidence="1">Uncharacterized protein</fullName>
    </submittedName>
</protein>